<dbReference type="PANTHER" id="PTHR16078">
    <property type="entry name" value="COILED-COIL DOMAIN-CONTAINING PROTEIN 87"/>
    <property type="match status" value="1"/>
</dbReference>
<dbReference type="Gene3D" id="1.20.58.1520">
    <property type="match status" value="1"/>
</dbReference>
<dbReference type="Proteomes" id="UP001557470">
    <property type="component" value="Unassembled WGS sequence"/>
</dbReference>
<comment type="caution">
    <text evidence="2">The sequence shown here is derived from an EMBL/GenBank/DDBJ whole genome shotgun (WGS) entry which is preliminary data.</text>
</comment>
<dbReference type="InterPro" id="IPR037383">
    <property type="entry name" value="CCDC87"/>
</dbReference>
<feature type="region of interest" description="Disordered" evidence="1">
    <location>
        <begin position="49"/>
        <end position="72"/>
    </location>
</feature>
<dbReference type="EMBL" id="JAGEUA010000011">
    <property type="protein sequence ID" value="KAL0963002.1"/>
    <property type="molecule type" value="Genomic_DNA"/>
</dbReference>
<feature type="region of interest" description="Disordered" evidence="1">
    <location>
        <begin position="658"/>
        <end position="685"/>
    </location>
</feature>
<protein>
    <recommendedName>
        <fullName evidence="4">Coiled-coil domain-containing protein 87</fullName>
    </recommendedName>
</protein>
<keyword evidence="3" id="KW-1185">Reference proteome</keyword>
<accession>A0ABD0VY44</accession>
<dbReference type="PANTHER" id="PTHR16078:SF1">
    <property type="entry name" value="COILED-COIL DOMAIN-CONTAINING PROTEIN 87"/>
    <property type="match status" value="1"/>
</dbReference>
<evidence type="ECO:0000313" key="2">
    <source>
        <dbReference type="EMBL" id="KAL0963002.1"/>
    </source>
</evidence>
<evidence type="ECO:0008006" key="4">
    <source>
        <dbReference type="Google" id="ProtNLM"/>
    </source>
</evidence>
<proteinExistence type="predicted"/>
<organism evidence="2 3">
    <name type="scientific">Umbra pygmaea</name>
    <name type="common">Eastern mudminnow</name>
    <dbReference type="NCBI Taxonomy" id="75934"/>
    <lineage>
        <taxon>Eukaryota</taxon>
        <taxon>Metazoa</taxon>
        <taxon>Chordata</taxon>
        <taxon>Craniata</taxon>
        <taxon>Vertebrata</taxon>
        <taxon>Euteleostomi</taxon>
        <taxon>Actinopterygii</taxon>
        <taxon>Neopterygii</taxon>
        <taxon>Teleostei</taxon>
        <taxon>Protacanthopterygii</taxon>
        <taxon>Esociformes</taxon>
        <taxon>Umbridae</taxon>
        <taxon>Umbra</taxon>
    </lineage>
</organism>
<gene>
    <name evidence="2" type="ORF">UPYG_G00348240</name>
</gene>
<dbReference type="AlphaFoldDB" id="A0ABD0VY44"/>
<dbReference type="Pfam" id="PF03999">
    <property type="entry name" value="MAP65_ASE1"/>
    <property type="match status" value="1"/>
</dbReference>
<sequence>MLLHSYSGRDPGHVVLNSGGGMHQYFKRIYRSTLGPVLPLFFQSDSKEKMTADRVQKEKPVSPSVNGRVKTPPTSLAEMCQQLKHRIQGQALICSALVEDQQALEAVITSELDLIWQDLNSLMDEPTLTKQENRQLQSETCQEVLRLCQELYLNYLHLLMALRRRAVFTDQANRSRVVAQMAADCTRLLNVHSVRRYIATGIKASRKAQTSAGADLKQDTKTHTEMPLKLDLSVTMAESKTPVDRTVSHEIIEKMGLVDLEKAYDLTPCHLEQITRKEDRQTHSAVHANLFAEDVEPGMYYHGYTRLKGCSSMPDLQRENLLEELEMKTPQPRAHSRLVLLDTGPCPSLKEPLNPADDLRRLLLDRLPVDCAVTDPDADIPPLIRALTCRSSTKLQLLTLTLQKLEEKEEKQRSCTVAVEEPVHLQGDVVNVALSHGSVARTAAARLSDRVHLDTINIHPYPPVLTEELELSSVQWLDRNLFPGKEIKEVYKELSKSISTQFLSFNEDTMIEPTLNNHKWSLKNHQKLINPQLKRPDSNTQAHRNRTEITADHKKPLDQNSRAYTAWLQWWKTNLSLDDYLRYISNQDSDYLWAVFHLYNSDDEDEEEDEKERLLHLQRHERKKRHRQKIEALKGQKQEYVTGLWNVNTVLLGGLGKDPELEGDGASSEEDITSPKQAHKKTVSGGWASVEGEHIQSRLERIWTVLCLPDAHRLDMAIKYSCHAYRDQLEEATAAWEQAAHLIQQRETVLARLELFEREASDPNRFFLRGYQGTSKARMDEAKHRSKLNSQISSLEKLLSKILHHITDVFQDTVTYKGRPYEEKMCRDRVEMLYWLQQERRIQALDRVVDEGGLIPARLPSLNSPKHTP</sequence>
<feature type="compositionally biased region" description="Basic and acidic residues" evidence="1">
    <location>
        <begin position="49"/>
        <end position="60"/>
    </location>
</feature>
<name>A0ABD0VY44_UMBPY</name>
<evidence type="ECO:0000313" key="3">
    <source>
        <dbReference type="Proteomes" id="UP001557470"/>
    </source>
</evidence>
<evidence type="ECO:0000256" key="1">
    <source>
        <dbReference type="SAM" id="MobiDB-lite"/>
    </source>
</evidence>
<feature type="compositionally biased region" description="Acidic residues" evidence="1">
    <location>
        <begin position="661"/>
        <end position="672"/>
    </location>
</feature>
<reference evidence="2 3" key="1">
    <citation type="submission" date="2024-06" db="EMBL/GenBank/DDBJ databases">
        <authorList>
            <person name="Pan Q."/>
            <person name="Wen M."/>
            <person name="Jouanno E."/>
            <person name="Zahm M."/>
            <person name="Klopp C."/>
            <person name="Cabau C."/>
            <person name="Louis A."/>
            <person name="Berthelot C."/>
            <person name="Parey E."/>
            <person name="Roest Crollius H."/>
            <person name="Montfort J."/>
            <person name="Robinson-Rechavi M."/>
            <person name="Bouchez O."/>
            <person name="Lampietro C."/>
            <person name="Lopez Roques C."/>
            <person name="Donnadieu C."/>
            <person name="Postlethwait J."/>
            <person name="Bobe J."/>
            <person name="Verreycken H."/>
            <person name="Guiguen Y."/>
        </authorList>
    </citation>
    <scope>NUCLEOTIDE SEQUENCE [LARGE SCALE GENOMIC DNA]</scope>
    <source>
        <strain evidence="2">Up_M1</strain>
        <tissue evidence="2">Testis</tissue>
    </source>
</reference>